<feature type="modified residue" description="4-aspartylphosphate" evidence="2">
    <location>
        <position position="54"/>
    </location>
</feature>
<name>A0A4V2JDY8_9HYPH</name>
<dbReference type="PANTHER" id="PTHR44591">
    <property type="entry name" value="STRESS RESPONSE REGULATOR PROTEIN 1"/>
    <property type="match status" value="1"/>
</dbReference>
<dbReference type="GO" id="GO:0000160">
    <property type="term" value="P:phosphorelay signal transduction system"/>
    <property type="evidence" value="ECO:0007669"/>
    <property type="project" value="InterPro"/>
</dbReference>
<dbReference type="PROSITE" id="PS50110">
    <property type="entry name" value="RESPONSE_REGULATORY"/>
    <property type="match status" value="1"/>
</dbReference>
<evidence type="ECO:0000313" key="5">
    <source>
        <dbReference type="Proteomes" id="UP000291613"/>
    </source>
</evidence>
<dbReference type="Proteomes" id="UP000291613">
    <property type="component" value="Unassembled WGS sequence"/>
</dbReference>
<dbReference type="OrthoDB" id="9784719at2"/>
<dbReference type="InterPro" id="IPR050595">
    <property type="entry name" value="Bact_response_regulator"/>
</dbReference>
<gene>
    <name evidence="4" type="ORF">EYR15_11625</name>
</gene>
<dbReference type="PANTHER" id="PTHR44591:SF21">
    <property type="entry name" value="TWO-COMPONENT RESPONSE REGULATOR"/>
    <property type="match status" value="1"/>
</dbReference>
<dbReference type="EMBL" id="SIUB01000005">
    <property type="protein sequence ID" value="TBN52629.1"/>
    <property type="molecule type" value="Genomic_DNA"/>
</dbReference>
<proteinExistence type="predicted"/>
<sequence>MDGVVLVVEDDPVLRLAAASNVREAGSRVLTAANADEALSLLESNPDVSVLFTDVDMPGSMDGVALSYLVHERWPNIKFIVVSGHASIANEDLPDDGRFVSKPYYPRVIQDALRNAVQQSAEAEDQAR</sequence>
<dbReference type="Gene3D" id="3.40.50.2300">
    <property type="match status" value="1"/>
</dbReference>
<evidence type="ECO:0000256" key="2">
    <source>
        <dbReference type="PROSITE-ProRule" id="PRU00169"/>
    </source>
</evidence>
<protein>
    <submittedName>
        <fullName evidence="4">Response regulator</fullName>
    </submittedName>
</protein>
<dbReference type="InterPro" id="IPR011006">
    <property type="entry name" value="CheY-like_superfamily"/>
</dbReference>
<comment type="caution">
    <text evidence="4">The sequence shown here is derived from an EMBL/GenBank/DDBJ whole genome shotgun (WGS) entry which is preliminary data.</text>
</comment>
<organism evidence="4 5">
    <name type="scientific">Hansschlegelia quercus</name>
    <dbReference type="NCBI Taxonomy" id="2528245"/>
    <lineage>
        <taxon>Bacteria</taxon>
        <taxon>Pseudomonadati</taxon>
        <taxon>Pseudomonadota</taxon>
        <taxon>Alphaproteobacteria</taxon>
        <taxon>Hyphomicrobiales</taxon>
        <taxon>Methylopilaceae</taxon>
        <taxon>Hansschlegelia</taxon>
    </lineage>
</organism>
<reference evidence="4 5" key="1">
    <citation type="submission" date="2019-02" db="EMBL/GenBank/DDBJ databases">
        <title>Hansschlegelia quercus sp. nov., a novel methylotrophic bacterium from buds of oak (Quercus robur L.).</title>
        <authorList>
            <person name="Agafonova N.V."/>
            <person name="Kaparullina E.N."/>
            <person name="Grouzdev D.S."/>
            <person name="Doronina N.V."/>
        </authorList>
    </citation>
    <scope>NUCLEOTIDE SEQUENCE [LARGE SCALE GENOMIC DNA]</scope>
    <source>
        <strain evidence="4 5">Dub</strain>
    </source>
</reference>
<dbReference type="InterPro" id="IPR001789">
    <property type="entry name" value="Sig_transdc_resp-reg_receiver"/>
</dbReference>
<dbReference type="SUPFAM" id="SSF52172">
    <property type="entry name" value="CheY-like"/>
    <property type="match status" value="1"/>
</dbReference>
<feature type="domain" description="Response regulatory" evidence="3">
    <location>
        <begin position="4"/>
        <end position="117"/>
    </location>
</feature>
<evidence type="ECO:0000256" key="1">
    <source>
        <dbReference type="ARBA" id="ARBA00022553"/>
    </source>
</evidence>
<dbReference type="AlphaFoldDB" id="A0A4V2JDY8"/>
<dbReference type="SMART" id="SM00448">
    <property type="entry name" value="REC"/>
    <property type="match status" value="1"/>
</dbReference>
<accession>A0A4V2JDY8</accession>
<evidence type="ECO:0000313" key="4">
    <source>
        <dbReference type="EMBL" id="TBN52629.1"/>
    </source>
</evidence>
<keyword evidence="1 2" id="KW-0597">Phosphoprotein</keyword>
<evidence type="ECO:0000259" key="3">
    <source>
        <dbReference type="PROSITE" id="PS50110"/>
    </source>
</evidence>
<keyword evidence="5" id="KW-1185">Reference proteome</keyword>
<dbReference type="Pfam" id="PF00072">
    <property type="entry name" value="Response_reg"/>
    <property type="match status" value="1"/>
</dbReference>